<dbReference type="Gene3D" id="2.40.50.100">
    <property type="match status" value="1"/>
</dbReference>
<dbReference type="GO" id="GO:0015689">
    <property type="term" value="P:molybdate ion transport"/>
    <property type="evidence" value="ECO:0007669"/>
    <property type="project" value="InterPro"/>
</dbReference>
<dbReference type="InterPro" id="IPR005116">
    <property type="entry name" value="Transp-assoc_OB_typ1"/>
</dbReference>
<keyword evidence="5" id="KW-0547">Nucleotide-binding</keyword>
<dbReference type="PROSITE" id="PS51866">
    <property type="entry name" value="MOP"/>
    <property type="match status" value="1"/>
</dbReference>
<dbReference type="AlphaFoldDB" id="A0A654LSQ4"/>
<dbReference type="SUPFAM" id="SSF52540">
    <property type="entry name" value="P-loop containing nucleoside triphosphate hydrolases"/>
    <property type="match status" value="1"/>
</dbReference>
<dbReference type="InterPro" id="IPR003439">
    <property type="entry name" value="ABC_transporter-like_ATP-bd"/>
</dbReference>
<dbReference type="GO" id="GO:0016020">
    <property type="term" value="C:membrane"/>
    <property type="evidence" value="ECO:0007669"/>
    <property type="project" value="InterPro"/>
</dbReference>
<dbReference type="KEGG" id="taa:NMY3_00031"/>
<dbReference type="EMBL" id="CP012850">
    <property type="protein sequence ID" value="ALI34245.1"/>
    <property type="molecule type" value="Genomic_DNA"/>
</dbReference>
<name>A0A654LSQ4_9ARCH</name>
<dbReference type="InterPro" id="IPR015853">
    <property type="entry name" value="ABC_transpr_FbpC"/>
</dbReference>
<keyword evidence="7" id="KW-0408">Iron</keyword>
<dbReference type="PROSITE" id="PS50893">
    <property type="entry name" value="ABC_TRANSPORTER_2"/>
    <property type="match status" value="1"/>
</dbReference>
<dbReference type="PANTHER" id="PTHR42781">
    <property type="entry name" value="SPERMIDINE/PUTRESCINE IMPORT ATP-BINDING PROTEIN POTA"/>
    <property type="match status" value="1"/>
</dbReference>
<dbReference type="EC" id="7.3.2.6" evidence="12"/>
<accession>A0A654LSQ4</accession>
<proteinExistence type="inferred from homology"/>
<keyword evidence="8" id="KW-0406">Ion transport</keyword>
<dbReference type="RefSeq" id="WP_231100150.1">
    <property type="nucleotide sequence ID" value="NZ_CP012850.1"/>
</dbReference>
<keyword evidence="3" id="KW-0410">Iron transport</keyword>
<dbReference type="InterPro" id="IPR008995">
    <property type="entry name" value="Mo/tungstate-bd_C_term_dom"/>
</dbReference>
<dbReference type="GeneID" id="60420259"/>
<dbReference type="InterPro" id="IPR050093">
    <property type="entry name" value="ABC_SmlMolc_Importer"/>
</dbReference>
<evidence type="ECO:0000256" key="13">
    <source>
        <dbReference type="ARBA" id="ARBA00041133"/>
    </source>
</evidence>
<dbReference type="Pfam" id="PF03459">
    <property type="entry name" value="TOBE"/>
    <property type="match status" value="1"/>
</dbReference>
<evidence type="ECO:0000256" key="9">
    <source>
        <dbReference type="ARBA" id="ARBA00023136"/>
    </source>
</evidence>
<dbReference type="Gene3D" id="3.40.50.300">
    <property type="entry name" value="P-loop containing nucleotide triphosphate hydrolases"/>
    <property type="match status" value="1"/>
</dbReference>
<evidence type="ECO:0000313" key="18">
    <source>
        <dbReference type="Proteomes" id="UP000058925"/>
    </source>
</evidence>
<sequence length="389" mass="43523">MIPEKTIESLVLETHGGEISLTLEIINLVKSFPGFTLGPIDLKLQDNTIMVLIGPTGSGKSTLLNLIVGLTKPDKGSIHINDVDITNTPIESRRIGYSFQNPSLFPHLNVYENIVFGIRKSIRDNKRSQINRLVESFGVSNLLDRDIYALSGGEMQKISLARMLVTKPKIMLMDEPLVHLDTKTRVQLRKDLRRILKEEGVLGIYVTHFEDDVYALADSVSVLEKGVIKKTDTLKTMLTFPNNQPMSTSSLSEFFQKDHNYLEGCVTDSTNGITTFKVGEHEFEILGDYPIDSIVGVLIKPEDIILAVDYVRTSARNIIKTKVAAIYASNIKTGILNIHLVINNISLVSRITQESKDHLKIIEGEYVYAIFKATAPHIVREEKKGYKIS</sequence>
<evidence type="ECO:0000256" key="8">
    <source>
        <dbReference type="ARBA" id="ARBA00023065"/>
    </source>
</evidence>
<organism evidence="17 18">
    <name type="scientific">Candidatus Nitrosocosmicus oleophilus</name>
    <dbReference type="NCBI Taxonomy" id="1353260"/>
    <lineage>
        <taxon>Archaea</taxon>
        <taxon>Nitrososphaerota</taxon>
        <taxon>Nitrososphaeria</taxon>
        <taxon>Nitrososphaerales</taxon>
        <taxon>Nitrososphaeraceae</taxon>
        <taxon>Candidatus Nitrosocosmicus</taxon>
    </lineage>
</organism>
<dbReference type="Pfam" id="PF00005">
    <property type="entry name" value="ABC_tran"/>
    <property type="match status" value="1"/>
</dbReference>
<dbReference type="GO" id="GO:0016887">
    <property type="term" value="F:ATP hydrolysis activity"/>
    <property type="evidence" value="ECO:0007669"/>
    <property type="project" value="InterPro"/>
</dbReference>
<keyword evidence="18" id="KW-1185">Reference proteome</keyword>
<dbReference type="PANTHER" id="PTHR42781:SF4">
    <property type="entry name" value="SPERMIDINE_PUTRESCINE IMPORT ATP-BINDING PROTEIN POTA"/>
    <property type="match status" value="1"/>
</dbReference>
<keyword evidence="6 17" id="KW-0067">ATP-binding</keyword>
<evidence type="ECO:0000256" key="11">
    <source>
        <dbReference type="ARBA" id="ARBA00038781"/>
    </source>
</evidence>
<dbReference type="CDD" id="cd03259">
    <property type="entry name" value="ABC_Carb_Solutes_like"/>
    <property type="match status" value="1"/>
</dbReference>
<feature type="domain" description="ABC transporter" evidence="15">
    <location>
        <begin position="23"/>
        <end position="250"/>
    </location>
</feature>
<evidence type="ECO:0000256" key="14">
    <source>
        <dbReference type="ARBA" id="ARBA00047936"/>
    </source>
</evidence>
<keyword evidence="1" id="KW-0813">Transport</keyword>
<evidence type="ECO:0000259" key="16">
    <source>
        <dbReference type="PROSITE" id="PS51866"/>
    </source>
</evidence>
<dbReference type="PROSITE" id="PS00211">
    <property type="entry name" value="ABC_TRANSPORTER_1"/>
    <property type="match status" value="1"/>
</dbReference>
<dbReference type="Proteomes" id="UP000058925">
    <property type="component" value="Chromosome"/>
</dbReference>
<protein>
    <recommendedName>
        <fullName evidence="13">Molybdate/tungstate import ATP-binding protein WtpC</fullName>
        <ecNumber evidence="12">7.3.2.6</ecNumber>
    </recommendedName>
</protein>
<dbReference type="GO" id="GO:0015408">
    <property type="term" value="F:ABC-type ferric iron transporter activity"/>
    <property type="evidence" value="ECO:0007669"/>
    <property type="project" value="InterPro"/>
</dbReference>
<comment type="subunit">
    <text evidence="11">The complex is composed of two ATP-binding proteins (WtpC), two transmembrane proteins (WtpB) and a solute-binding protein (WtpA).</text>
</comment>
<evidence type="ECO:0000256" key="10">
    <source>
        <dbReference type="ARBA" id="ARBA00038307"/>
    </source>
</evidence>
<dbReference type="InterPro" id="IPR027417">
    <property type="entry name" value="P-loop_NTPase"/>
</dbReference>
<evidence type="ECO:0000256" key="6">
    <source>
        <dbReference type="ARBA" id="ARBA00022840"/>
    </source>
</evidence>
<reference evidence="18" key="1">
    <citation type="submission" date="2015-10" db="EMBL/GenBank/DDBJ databases">
        <title>Niche specialization of a soil ammonia-oxidizing archaeon, Candidatus Nitrosocosmicus oleophilus.</title>
        <authorList>
            <person name="Jung M.-Y."/>
            <person name="Rhee S.-K."/>
        </authorList>
    </citation>
    <scope>NUCLEOTIDE SEQUENCE [LARGE SCALE GENOMIC DNA]</scope>
    <source>
        <strain evidence="18">MY3</strain>
    </source>
</reference>
<dbReference type="GO" id="GO:0005524">
    <property type="term" value="F:ATP binding"/>
    <property type="evidence" value="ECO:0007669"/>
    <property type="project" value="UniProtKB-KW"/>
</dbReference>
<evidence type="ECO:0000256" key="4">
    <source>
        <dbReference type="ARBA" id="ARBA00022505"/>
    </source>
</evidence>
<keyword evidence="9" id="KW-0472">Membrane</keyword>
<comment type="similarity">
    <text evidence="10">Belongs to the ABC transporter superfamily. Sulfate/tungstate importer (TC 3.A.1.6) family.</text>
</comment>
<dbReference type="InterPro" id="IPR004606">
    <property type="entry name" value="Mop_domain"/>
</dbReference>
<evidence type="ECO:0000256" key="12">
    <source>
        <dbReference type="ARBA" id="ARBA00039025"/>
    </source>
</evidence>
<evidence type="ECO:0000256" key="7">
    <source>
        <dbReference type="ARBA" id="ARBA00023004"/>
    </source>
</evidence>
<evidence type="ECO:0000256" key="5">
    <source>
        <dbReference type="ARBA" id="ARBA00022741"/>
    </source>
</evidence>
<evidence type="ECO:0000256" key="2">
    <source>
        <dbReference type="ARBA" id="ARBA00022475"/>
    </source>
</evidence>
<evidence type="ECO:0000259" key="15">
    <source>
        <dbReference type="PROSITE" id="PS50893"/>
    </source>
</evidence>
<comment type="catalytic activity">
    <reaction evidence="14">
        <text>tungstate(in) + ATP + H2O = tungstate(out) + ADP + phosphate + H(+)</text>
        <dbReference type="Rhea" id="RHEA:35027"/>
        <dbReference type="ChEBI" id="CHEBI:15377"/>
        <dbReference type="ChEBI" id="CHEBI:15378"/>
        <dbReference type="ChEBI" id="CHEBI:30616"/>
        <dbReference type="ChEBI" id="CHEBI:43474"/>
        <dbReference type="ChEBI" id="CHEBI:46502"/>
        <dbReference type="ChEBI" id="CHEBI:456216"/>
        <dbReference type="EC" id="7.3.2.6"/>
    </reaction>
</comment>
<dbReference type="InterPro" id="IPR003593">
    <property type="entry name" value="AAA+_ATPase"/>
</dbReference>
<keyword evidence="4" id="KW-0500">Molybdenum</keyword>
<dbReference type="SUPFAM" id="SSF50331">
    <property type="entry name" value="MOP-like"/>
    <property type="match status" value="1"/>
</dbReference>
<dbReference type="SMART" id="SM00382">
    <property type="entry name" value="AAA"/>
    <property type="match status" value="1"/>
</dbReference>
<gene>
    <name evidence="17" type="primary">cysA_1</name>
    <name evidence="17" type="ORF">NMY3_00031</name>
</gene>
<dbReference type="GO" id="GO:1901238">
    <property type="term" value="F:ABC-type tungstate transporter activity"/>
    <property type="evidence" value="ECO:0007669"/>
    <property type="project" value="UniProtKB-EC"/>
</dbReference>
<dbReference type="InterPro" id="IPR017871">
    <property type="entry name" value="ABC_transporter-like_CS"/>
</dbReference>
<feature type="domain" description="Mop" evidence="16">
    <location>
        <begin position="312"/>
        <end position="380"/>
    </location>
</feature>
<keyword evidence="2" id="KW-1003">Cell membrane</keyword>
<evidence type="ECO:0000256" key="3">
    <source>
        <dbReference type="ARBA" id="ARBA00022496"/>
    </source>
</evidence>
<evidence type="ECO:0000313" key="17">
    <source>
        <dbReference type="EMBL" id="ALI34245.1"/>
    </source>
</evidence>
<evidence type="ECO:0000256" key="1">
    <source>
        <dbReference type="ARBA" id="ARBA00022448"/>
    </source>
</evidence>